<proteinExistence type="predicted"/>
<reference evidence="2" key="1">
    <citation type="submission" date="2022-11" db="UniProtKB">
        <authorList>
            <consortium name="WormBaseParasite"/>
        </authorList>
    </citation>
    <scope>IDENTIFICATION</scope>
</reference>
<dbReference type="WBParaSite" id="Gr19_v10_g7826.t1">
    <property type="protein sequence ID" value="Gr19_v10_g7826.t1"/>
    <property type="gene ID" value="Gr19_v10_g7826"/>
</dbReference>
<organism evidence="1 2">
    <name type="scientific">Globodera rostochiensis</name>
    <name type="common">Golden nematode worm</name>
    <name type="synonym">Heterodera rostochiensis</name>
    <dbReference type="NCBI Taxonomy" id="31243"/>
    <lineage>
        <taxon>Eukaryota</taxon>
        <taxon>Metazoa</taxon>
        <taxon>Ecdysozoa</taxon>
        <taxon>Nematoda</taxon>
        <taxon>Chromadorea</taxon>
        <taxon>Rhabditida</taxon>
        <taxon>Tylenchina</taxon>
        <taxon>Tylenchomorpha</taxon>
        <taxon>Tylenchoidea</taxon>
        <taxon>Heteroderidae</taxon>
        <taxon>Heteroderinae</taxon>
        <taxon>Globodera</taxon>
    </lineage>
</organism>
<protein>
    <submittedName>
        <fullName evidence="2">Uncharacterized protein</fullName>
    </submittedName>
</protein>
<accession>A0A914I906</accession>
<sequence length="85" mass="9528">MTIVTISAQFSPLLLRVQARRLPTLPLLVFQSFLLLFHPFILSSLPPPPSHPFDRRILPQLLPLGIVPSPFPPPRCAVLQAEDQL</sequence>
<evidence type="ECO:0000313" key="2">
    <source>
        <dbReference type="WBParaSite" id="Gr19_v10_g7826.t1"/>
    </source>
</evidence>
<name>A0A914I906_GLORO</name>
<dbReference type="Proteomes" id="UP000887572">
    <property type="component" value="Unplaced"/>
</dbReference>
<evidence type="ECO:0000313" key="1">
    <source>
        <dbReference type="Proteomes" id="UP000887572"/>
    </source>
</evidence>
<dbReference type="AlphaFoldDB" id="A0A914I906"/>
<keyword evidence="1" id="KW-1185">Reference proteome</keyword>